<dbReference type="EC" id="2.4.-.-" evidence="2"/>
<name>A0ABT8CWR6_9FLAO</name>
<reference evidence="3" key="1">
    <citation type="journal article" date="2019" name="Int. J. Syst. Evol. Microbiol.">
        <title>The Global Catalogue of Microorganisms (GCM) 10K type strain sequencing project: providing services to taxonomists for standard genome sequencing and annotation.</title>
        <authorList>
            <consortium name="The Broad Institute Genomics Platform"/>
            <consortium name="The Broad Institute Genome Sequencing Center for Infectious Disease"/>
            <person name="Wu L."/>
            <person name="Ma J."/>
        </authorList>
    </citation>
    <scope>NUCLEOTIDE SEQUENCE [LARGE SCALE GENOMIC DNA]</scope>
    <source>
        <strain evidence="3">CECT 7184</strain>
    </source>
</reference>
<accession>A0ABT8CWR6</accession>
<evidence type="ECO:0000259" key="1">
    <source>
        <dbReference type="Pfam" id="PF00534"/>
    </source>
</evidence>
<evidence type="ECO:0000313" key="2">
    <source>
        <dbReference type="EMBL" id="MDN3708551.1"/>
    </source>
</evidence>
<protein>
    <submittedName>
        <fullName evidence="2">Glycosyltransferase</fullName>
        <ecNumber evidence="2">2.4.-.-</ecNumber>
    </submittedName>
</protein>
<dbReference type="InterPro" id="IPR050194">
    <property type="entry name" value="Glycosyltransferase_grp1"/>
</dbReference>
<dbReference type="PANTHER" id="PTHR45947">
    <property type="entry name" value="SULFOQUINOVOSYL TRANSFERASE SQD2"/>
    <property type="match status" value="1"/>
</dbReference>
<dbReference type="Gene3D" id="3.40.50.2000">
    <property type="entry name" value="Glycogen Phosphorylase B"/>
    <property type="match status" value="2"/>
</dbReference>
<dbReference type="PANTHER" id="PTHR45947:SF3">
    <property type="entry name" value="SULFOQUINOVOSYL TRANSFERASE SQD2"/>
    <property type="match status" value="1"/>
</dbReference>
<dbReference type="EMBL" id="JAUFQU010000001">
    <property type="protein sequence ID" value="MDN3708551.1"/>
    <property type="molecule type" value="Genomic_DNA"/>
</dbReference>
<dbReference type="InterPro" id="IPR001296">
    <property type="entry name" value="Glyco_trans_1"/>
</dbReference>
<dbReference type="SUPFAM" id="SSF53756">
    <property type="entry name" value="UDP-Glycosyltransferase/glycogen phosphorylase"/>
    <property type="match status" value="1"/>
</dbReference>
<keyword evidence="2" id="KW-0328">Glycosyltransferase</keyword>
<evidence type="ECO:0000313" key="3">
    <source>
        <dbReference type="Proteomes" id="UP001242368"/>
    </source>
</evidence>
<sequence>MKKVLVVDWLDKYGGAERVITALQKAANFDHLYALVNVMQPDDLKKISPTPLKVTTTYLNRFGTAFRTMFFLMHHAVETIKVPEEVDLIVSSSHAVAKGVKKSAKHQVHISYFQARNFKYIWDDQFLYFGRATILLQPLIRFLQRKDVKQAQAPDYIIVNSNYVKKWVEDRYKRIAKVIYPPVNLQAFPLEVQKEDYYVAVGRLVAYKHFDVIVKAFVQSGKKLVLVGDGAQMKALKFMATDNIIFTGFVSEHKVYEYISKAKAFIHAGIEDFGIAAVEAQSCGTPVITFEEGGMLETIISEKTGLFFKERTPEMLNQCIEKFENYTFDYALIHQHAQQFSEAQFHDKMQQYISEVMKK</sequence>
<dbReference type="RefSeq" id="WP_290364411.1">
    <property type="nucleotide sequence ID" value="NZ_JAUFQU010000001.1"/>
</dbReference>
<gene>
    <name evidence="2" type="ORF">QW060_15725</name>
</gene>
<organism evidence="2 3">
    <name type="scientific">Paenimyroides ceti</name>
    <dbReference type="NCBI Taxonomy" id="395087"/>
    <lineage>
        <taxon>Bacteria</taxon>
        <taxon>Pseudomonadati</taxon>
        <taxon>Bacteroidota</taxon>
        <taxon>Flavobacteriia</taxon>
        <taxon>Flavobacteriales</taxon>
        <taxon>Flavobacteriaceae</taxon>
        <taxon>Paenimyroides</taxon>
    </lineage>
</organism>
<dbReference type="GO" id="GO:0016757">
    <property type="term" value="F:glycosyltransferase activity"/>
    <property type="evidence" value="ECO:0007669"/>
    <property type="project" value="UniProtKB-KW"/>
</dbReference>
<feature type="domain" description="Glycosyl transferase family 1" evidence="1">
    <location>
        <begin position="191"/>
        <end position="325"/>
    </location>
</feature>
<keyword evidence="2" id="KW-0808">Transferase</keyword>
<dbReference type="Pfam" id="PF00534">
    <property type="entry name" value="Glycos_transf_1"/>
    <property type="match status" value="1"/>
</dbReference>
<keyword evidence="3" id="KW-1185">Reference proteome</keyword>
<dbReference type="Proteomes" id="UP001242368">
    <property type="component" value="Unassembled WGS sequence"/>
</dbReference>
<proteinExistence type="predicted"/>
<comment type="caution">
    <text evidence="2">The sequence shown here is derived from an EMBL/GenBank/DDBJ whole genome shotgun (WGS) entry which is preliminary data.</text>
</comment>